<evidence type="ECO:0000313" key="2">
    <source>
        <dbReference type="EMBL" id="KAJ1118985.1"/>
    </source>
</evidence>
<accession>A0AAV7P1F1</accession>
<feature type="compositionally biased region" description="Polar residues" evidence="1">
    <location>
        <begin position="56"/>
        <end position="70"/>
    </location>
</feature>
<keyword evidence="3" id="KW-1185">Reference proteome</keyword>
<evidence type="ECO:0000313" key="3">
    <source>
        <dbReference type="Proteomes" id="UP001066276"/>
    </source>
</evidence>
<dbReference type="EMBL" id="JANPWB010000012">
    <property type="protein sequence ID" value="KAJ1118985.1"/>
    <property type="molecule type" value="Genomic_DNA"/>
</dbReference>
<name>A0AAV7P1F1_PLEWA</name>
<comment type="caution">
    <text evidence="2">The sequence shown here is derived from an EMBL/GenBank/DDBJ whole genome shotgun (WGS) entry which is preliminary data.</text>
</comment>
<organism evidence="2 3">
    <name type="scientific">Pleurodeles waltl</name>
    <name type="common">Iberian ribbed newt</name>
    <dbReference type="NCBI Taxonomy" id="8319"/>
    <lineage>
        <taxon>Eukaryota</taxon>
        <taxon>Metazoa</taxon>
        <taxon>Chordata</taxon>
        <taxon>Craniata</taxon>
        <taxon>Vertebrata</taxon>
        <taxon>Euteleostomi</taxon>
        <taxon>Amphibia</taxon>
        <taxon>Batrachia</taxon>
        <taxon>Caudata</taxon>
        <taxon>Salamandroidea</taxon>
        <taxon>Salamandridae</taxon>
        <taxon>Pleurodelinae</taxon>
        <taxon>Pleurodeles</taxon>
    </lineage>
</organism>
<dbReference type="Proteomes" id="UP001066276">
    <property type="component" value="Chromosome 8"/>
</dbReference>
<gene>
    <name evidence="2" type="ORF">NDU88_007171</name>
</gene>
<dbReference type="AlphaFoldDB" id="A0AAV7P1F1"/>
<proteinExistence type="predicted"/>
<sequence>MAPGGGRRRTGALPFHCTGLVGGPHSGGECCLTLRVLNWEHSGPSWRITDGPSGSGRHTSMVRNKGQLSPKTNKMDKYAVLRQPVGPVTPDNVGRGRQEADQDPSGKPTLGTIMAAIQDLTGSLEPKLDTVMVDVTLLRAALKKVTEKVTIAETVIARLQSTSKGLEDQVQFLTVEQERIVARLEDQEGRVGRGRGVSSHQQCFKRNELRSLPEQHARAYVLAPQLRLYDVGDIANKLLAWLDKRDQERSWVREVQNKEEVACRSNESIAEAFDAYYKEVYTSVTRMTEEDCMDLLQDIPLLGLSEVQRGELDAELTVETMAIKANTIQCENNSR</sequence>
<feature type="region of interest" description="Disordered" evidence="1">
    <location>
        <begin position="46"/>
        <end position="70"/>
    </location>
</feature>
<feature type="region of interest" description="Disordered" evidence="1">
    <location>
        <begin position="84"/>
        <end position="109"/>
    </location>
</feature>
<reference evidence="2" key="1">
    <citation type="journal article" date="2022" name="bioRxiv">
        <title>Sequencing and chromosome-scale assembly of the giantPleurodeles waltlgenome.</title>
        <authorList>
            <person name="Brown T."/>
            <person name="Elewa A."/>
            <person name="Iarovenko S."/>
            <person name="Subramanian E."/>
            <person name="Araus A.J."/>
            <person name="Petzold A."/>
            <person name="Susuki M."/>
            <person name="Suzuki K.-i.T."/>
            <person name="Hayashi T."/>
            <person name="Toyoda A."/>
            <person name="Oliveira C."/>
            <person name="Osipova E."/>
            <person name="Leigh N.D."/>
            <person name="Simon A."/>
            <person name="Yun M.H."/>
        </authorList>
    </citation>
    <scope>NUCLEOTIDE SEQUENCE</scope>
    <source>
        <strain evidence="2">20211129_DDA</strain>
        <tissue evidence="2">Liver</tissue>
    </source>
</reference>
<protein>
    <submittedName>
        <fullName evidence="2">Uncharacterized protein</fullName>
    </submittedName>
</protein>
<evidence type="ECO:0000256" key="1">
    <source>
        <dbReference type="SAM" id="MobiDB-lite"/>
    </source>
</evidence>